<dbReference type="PROSITE" id="PS51257">
    <property type="entry name" value="PROKAR_LIPOPROTEIN"/>
    <property type="match status" value="1"/>
</dbReference>
<feature type="signal peptide" evidence="2">
    <location>
        <begin position="1"/>
        <end position="17"/>
    </location>
</feature>
<evidence type="ECO:0000256" key="1">
    <source>
        <dbReference type="SAM" id="MobiDB-lite"/>
    </source>
</evidence>
<name>A0A285R0Z3_9SPHN</name>
<keyword evidence="4" id="KW-1185">Reference proteome</keyword>
<protein>
    <submittedName>
        <fullName evidence="3">Uncharacterized protein</fullName>
    </submittedName>
</protein>
<dbReference type="AlphaFoldDB" id="A0A285R0Z3"/>
<proteinExistence type="predicted"/>
<feature type="chain" id="PRO_5013352445" evidence="2">
    <location>
        <begin position="18"/>
        <end position="82"/>
    </location>
</feature>
<accession>A0A285R0Z3</accession>
<feature type="compositionally biased region" description="Low complexity" evidence="1">
    <location>
        <begin position="63"/>
        <end position="73"/>
    </location>
</feature>
<organism evidence="3 4">
    <name type="scientific">Sphingomonas guangdongensis</name>
    <dbReference type="NCBI Taxonomy" id="1141890"/>
    <lineage>
        <taxon>Bacteria</taxon>
        <taxon>Pseudomonadati</taxon>
        <taxon>Pseudomonadota</taxon>
        <taxon>Alphaproteobacteria</taxon>
        <taxon>Sphingomonadales</taxon>
        <taxon>Sphingomonadaceae</taxon>
        <taxon>Sphingomonas</taxon>
    </lineage>
</organism>
<evidence type="ECO:0000256" key="2">
    <source>
        <dbReference type="SAM" id="SignalP"/>
    </source>
</evidence>
<evidence type="ECO:0000313" key="4">
    <source>
        <dbReference type="Proteomes" id="UP000219494"/>
    </source>
</evidence>
<sequence>MKRTALFASLASLSLLAACGGDDIVVTNENNVVLNDAIENYAVTNDGEVAANDAAPMNATDGNMMMSNNSAMNGTEPTANAM</sequence>
<gene>
    <name evidence="3" type="ORF">SAMN06297144_2590</name>
</gene>
<reference evidence="3 4" key="1">
    <citation type="submission" date="2017-07" db="EMBL/GenBank/DDBJ databases">
        <authorList>
            <person name="Sun Z.S."/>
            <person name="Albrecht U."/>
            <person name="Echele G."/>
            <person name="Lee C.C."/>
        </authorList>
    </citation>
    <scope>NUCLEOTIDE SEQUENCE [LARGE SCALE GENOMIC DNA]</scope>
    <source>
        <strain evidence="3 4">CGMCC 1.12672</strain>
    </source>
</reference>
<dbReference type="RefSeq" id="WP_097064457.1">
    <property type="nucleotide sequence ID" value="NZ_OBMI01000003.1"/>
</dbReference>
<keyword evidence="2" id="KW-0732">Signal</keyword>
<feature type="region of interest" description="Disordered" evidence="1">
    <location>
        <begin position="59"/>
        <end position="82"/>
    </location>
</feature>
<dbReference type="EMBL" id="OBMI01000003">
    <property type="protein sequence ID" value="SOB87458.1"/>
    <property type="molecule type" value="Genomic_DNA"/>
</dbReference>
<evidence type="ECO:0000313" key="3">
    <source>
        <dbReference type="EMBL" id="SOB87458.1"/>
    </source>
</evidence>
<dbReference type="Proteomes" id="UP000219494">
    <property type="component" value="Unassembled WGS sequence"/>
</dbReference>